<feature type="compositionally biased region" description="Basic residues" evidence="1">
    <location>
        <begin position="43"/>
        <end position="56"/>
    </location>
</feature>
<feature type="region of interest" description="Disordered" evidence="1">
    <location>
        <begin position="11"/>
        <end position="68"/>
    </location>
</feature>
<sequence>MPRLRRVELACGGGGACRGRSRGGARAPGRERHGAALRPGRDGRRRTAGQRHRRARPGAGRRDRPGLCRAAGRRTGHWQVDAVATDGGGRRTHARPGVIRLRRGVRAAAQDARRPARPRRAAALSAGGDLPGTDRRGGRAGQAGRADCRFDSDGLFAQAAVRPGQHRPGADGGGGPAVYRQGQESADLSRGARDEGRQPRRAESAGACRRYRVVLRRGAASFPPGDPCGEEPFRRGQRAGRLRYDRLGAPGRPQSVAVVSGGAGRKCAGLGGAMLRRRVAADPRRGAGARERRGLRHRAAHGKRTRPQPPVAAAGGAGEARRAQSGGGGRVPEHGRRVDRQRAGRPTWG</sequence>
<reference evidence="2" key="1">
    <citation type="submission" date="2023-03" db="EMBL/GenBank/DDBJ databases">
        <authorList>
            <person name="Steffen K."/>
            <person name="Cardenas P."/>
        </authorList>
    </citation>
    <scope>NUCLEOTIDE SEQUENCE</scope>
</reference>
<feature type="region of interest" description="Disordered" evidence="1">
    <location>
        <begin position="243"/>
        <end position="264"/>
    </location>
</feature>
<feature type="compositionally biased region" description="Basic and acidic residues" evidence="1">
    <location>
        <begin position="331"/>
        <end position="342"/>
    </location>
</feature>
<name>A0AA35SN45_GEOBA</name>
<evidence type="ECO:0000313" key="3">
    <source>
        <dbReference type="Proteomes" id="UP001174909"/>
    </source>
</evidence>
<comment type="caution">
    <text evidence="2">The sequence shown here is derived from an EMBL/GenBank/DDBJ whole genome shotgun (WGS) entry which is preliminary data.</text>
</comment>
<feature type="compositionally biased region" description="Basic residues" evidence="1">
    <location>
        <begin position="293"/>
        <end position="306"/>
    </location>
</feature>
<evidence type="ECO:0000256" key="1">
    <source>
        <dbReference type="SAM" id="MobiDB-lite"/>
    </source>
</evidence>
<feature type="region of interest" description="Disordered" evidence="1">
    <location>
        <begin position="163"/>
        <end position="207"/>
    </location>
</feature>
<dbReference type="Proteomes" id="UP001174909">
    <property type="component" value="Unassembled WGS sequence"/>
</dbReference>
<proteinExistence type="predicted"/>
<feature type="region of interest" description="Disordered" evidence="1">
    <location>
        <begin position="280"/>
        <end position="349"/>
    </location>
</feature>
<dbReference type="AlphaFoldDB" id="A0AA35SN45"/>
<feature type="region of interest" description="Disordered" evidence="1">
    <location>
        <begin position="103"/>
        <end position="146"/>
    </location>
</feature>
<organism evidence="2 3">
    <name type="scientific">Geodia barretti</name>
    <name type="common">Barrett's horny sponge</name>
    <dbReference type="NCBI Taxonomy" id="519541"/>
    <lineage>
        <taxon>Eukaryota</taxon>
        <taxon>Metazoa</taxon>
        <taxon>Porifera</taxon>
        <taxon>Demospongiae</taxon>
        <taxon>Heteroscleromorpha</taxon>
        <taxon>Tetractinellida</taxon>
        <taxon>Astrophorina</taxon>
        <taxon>Geodiidae</taxon>
        <taxon>Geodia</taxon>
    </lineage>
</organism>
<evidence type="ECO:0000313" key="2">
    <source>
        <dbReference type="EMBL" id="CAI8032479.1"/>
    </source>
</evidence>
<feature type="compositionally biased region" description="Basic and acidic residues" evidence="1">
    <location>
        <begin position="280"/>
        <end position="292"/>
    </location>
</feature>
<keyword evidence="3" id="KW-1185">Reference proteome</keyword>
<accession>A0AA35SN45</accession>
<feature type="compositionally biased region" description="Basic and acidic residues" evidence="1">
    <location>
        <begin position="28"/>
        <end position="42"/>
    </location>
</feature>
<protein>
    <submittedName>
        <fullName evidence="2">Uncharacterized protein</fullName>
    </submittedName>
</protein>
<gene>
    <name evidence="2" type="ORF">GBAR_LOCUS18359</name>
</gene>
<dbReference type="EMBL" id="CASHTH010002603">
    <property type="protein sequence ID" value="CAI8032479.1"/>
    <property type="molecule type" value="Genomic_DNA"/>
</dbReference>
<feature type="compositionally biased region" description="Basic and acidic residues" evidence="1">
    <location>
        <begin position="190"/>
        <end position="203"/>
    </location>
</feature>